<reference evidence="1 2" key="1">
    <citation type="submission" date="2019-07" db="EMBL/GenBank/DDBJ databases">
        <title>De Novo Assembly of kiwifruit Actinidia rufa.</title>
        <authorList>
            <person name="Sugita-Konishi S."/>
            <person name="Sato K."/>
            <person name="Mori E."/>
            <person name="Abe Y."/>
            <person name="Kisaki G."/>
            <person name="Hamano K."/>
            <person name="Suezawa K."/>
            <person name="Otani M."/>
            <person name="Fukuda T."/>
            <person name="Manabe T."/>
            <person name="Gomi K."/>
            <person name="Tabuchi M."/>
            <person name="Akimitsu K."/>
            <person name="Kataoka I."/>
        </authorList>
    </citation>
    <scope>NUCLEOTIDE SEQUENCE [LARGE SCALE GENOMIC DNA]</scope>
    <source>
        <strain evidence="2">cv. Fuchu</strain>
    </source>
</reference>
<dbReference type="AlphaFoldDB" id="A0A7J0GJL5"/>
<evidence type="ECO:0000313" key="1">
    <source>
        <dbReference type="EMBL" id="GFZ11000.1"/>
    </source>
</evidence>
<comment type="caution">
    <text evidence="1">The sequence shown here is derived from an EMBL/GenBank/DDBJ whole genome shotgun (WGS) entry which is preliminary data.</text>
</comment>
<dbReference type="Proteomes" id="UP000585474">
    <property type="component" value="Unassembled WGS sequence"/>
</dbReference>
<organism evidence="1 2">
    <name type="scientific">Actinidia rufa</name>
    <dbReference type="NCBI Taxonomy" id="165716"/>
    <lineage>
        <taxon>Eukaryota</taxon>
        <taxon>Viridiplantae</taxon>
        <taxon>Streptophyta</taxon>
        <taxon>Embryophyta</taxon>
        <taxon>Tracheophyta</taxon>
        <taxon>Spermatophyta</taxon>
        <taxon>Magnoliopsida</taxon>
        <taxon>eudicotyledons</taxon>
        <taxon>Gunneridae</taxon>
        <taxon>Pentapetalae</taxon>
        <taxon>asterids</taxon>
        <taxon>Ericales</taxon>
        <taxon>Actinidiaceae</taxon>
        <taxon>Actinidia</taxon>
    </lineage>
</organism>
<dbReference type="EMBL" id="BJWL01000022">
    <property type="protein sequence ID" value="GFZ11000.1"/>
    <property type="molecule type" value="Genomic_DNA"/>
</dbReference>
<accession>A0A7J0GJL5</accession>
<gene>
    <name evidence="1" type="ORF">Acr_22g0003980</name>
</gene>
<proteinExistence type="predicted"/>
<keyword evidence="2" id="KW-1185">Reference proteome</keyword>
<evidence type="ECO:0000313" key="2">
    <source>
        <dbReference type="Proteomes" id="UP000585474"/>
    </source>
</evidence>
<name>A0A7J0GJL5_9ERIC</name>
<sequence length="85" mass="9808">MAVEEDCAVLLKKLIGIVDEIAEISDFKCVVRRQCRDLSRRRLKLLTPLFEEFLEIREKITEETVKALVLLEETLESAKEFSPGL</sequence>
<protein>
    <submittedName>
        <fullName evidence="1">Uncharacterized protein</fullName>
    </submittedName>
</protein>